<organism evidence="1 2">
    <name type="scientific">Desulfonema magnum</name>
    <dbReference type="NCBI Taxonomy" id="45655"/>
    <lineage>
        <taxon>Bacteria</taxon>
        <taxon>Pseudomonadati</taxon>
        <taxon>Thermodesulfobacteriota</taxon>
        <taxon>Desulfobacteria</taxon>
        <taxon>Desulfobacterales</taxon>
        <taxon>Desulfococcaceae</taxon>
        <taxon>Desulfonema</taxon>
    </lineage>
</organism>
<keyword evidence="2" id="KW-1185">Reference proteome</keyword>
<dbReference type="AlphaFoldDB" id="A0A975GM34"/>
<dbReference type="Proteomes" id="UP000663722">
    <property type="component" value="Chromosome"/>
</dbReference>
<dbReference type="EMBL" id="CP061800">
    <property type="protein sequence ID" value="QTA85423.1"/>
    <property type="molecule type" value="Genomic_DNA"/>
</dbReference>
<evidence type="ECO:0000313" key="2">
    <source>
        <dbReference type="Proteomes" id="UP000663722"/>
    </source>
</evidence>
<gene>
    <name evidence="1" type="ORF">dnm_014320</name>
</gene>
<proteinExistence type="predicted"/>
<name>A0A975GM34_9BACT</name>
<sequence length="43" mass="4931">MYLIFFTEINGSETDERMISGRSLIFRTISKNDGGPINDSYKI</sequence>
<reference evidence="1" key="1">
    <citation type="journal article" date="2021" name="Microb. Physiol.">
        <title>Proteogenomic Insights into the Physiology of Marine, Sulfate-Reducing, Filamentous Desulfonema limicola and Desulfonema magnum.</title>
        <authorList>
            <person name="Schnaars V."/>
            <person name="Wohlbrand L."/>
            <person name="Scheve S."/>
            <person name="Hinrichs C."/>
            <person name="Reinhardt R."/>
            <person name="Rabus R."/>
        </authorList>
    </citation>
    <scope>NUCLEOTIDE SEQUENCE</scope>
    <source>
        <strain evidence="1">4be13</strain>
    </source>
</reference>
<accession>A0A975GM34</accession>
<dbReference type="KEGG" id="dmm:dnm_014320"/>
<protein>
    <submittedName>
        <fullName evidence="1">Uncharacterized protein</fullName>
    </submittedName>
</protein>
<evidence type="ECO:0000313" key="1">
    <source>
        <dbReference type="EMBL" id="QTA85423.1"/>
    </source>
</evidence>